<comment type="caution">
    <text evidence="1">The sequence shown here is derived from an EMBL/GenBank/DDBJ whole genome shotgun (WGS) entry which is preliminary data.</text>
</comment>
<sequence length="75" mass="8890">MYQSITLYYNDPFIPSSPKCFFSFSIKFQLKLPFQLHSTQRSVLLNTPHLSPPSLDFPYLNRPHRVLVHHIFLDL</sequence>
<accession>A0A1F7SEZ6</accession>
<organism evidence="1 2">
    <name type="scientific">Candidatus Shapirobacteria bacterium RBG_13_44_7</name>
    <dbReference type="NCBI Taxonomy" id="1802149"/>
    <lineage>
        <taxon>Bacteria</taxon>
        <taxon>Candidatus Shapironibacteriota</taxon>
    </lineage>
</organism>
<dbReference type="AlphaFoldDB" id="A0A1F7SEZ6"/>
<evidence type="ECO:0000313" key="2">
    <source>
        <dbReference type="Proteomes" id="UP000185874"/>
    </source>
</evidence>
<proteinExistence type="predicted"/>
<gene>
    <name evidence="1" type="ORF">A3K55_02380</name>
</gene>
<evidence type="ECO:0000313" key="1">
    <source>
        <dbReference type="EMBL" id="OGL52353.1"/>
    </source>
</evidence>
<reference evidence="1 2" key="1">
    <citation type="journal article" date="2016" name="Nat. Commun.">
        <title>Thousands of microbial genomes shed light on interconnected biogeochemical processes in an aquifer system.</title>
        <authorList>
            <person name="Anantharaman K."/>
            <person name="Brown C.T."/>
            <person name="Hug L.A."/>
            <person name="Sharon I."/>
            <person name="Castelle C.J."/>
            <person name="Probst A.J."/>
            <person name="Thomas B.C."/>
            <person name="Singh A."/>
            <person name="Wilkins M.J."/>
            <person name="Karaoz U."/>
            <person name="Brodie E.L."/>
            <person name="Williams K.H."/>
            <person name="Hubbard S.S."/>
            <person name="Banfield J.F."/>
        </authorList>
    </citation>
    <scope>NUCLEOTIDE SEQUENCE [LARGE SCALE GENOMIC DNA]</scope>
</reference>
<dbReference type="Proteomes" id="UP000185874">
    <property type="component" value="Unassembled WGS sequence"/>
</dbReference>
<protein>
    <submittedName>
        <fullName evidence="1">Uncharacterized protein</fullName>
    </submittedName>
</protein>
<name>A0A1F7SEZ6_9BACT</name>
<dbReference type="EMBL" id="MGDJ01000024">
    <property type="protein sequence ID" value="OGL52353.1"/>
    <property type="molecule type" value="Genomic_DNA"/>
</dbReference>